<evidence type="ECO:0000313" key="1">
    <source>
        <dbReference type="EMBL" id="KEQ94253.1"/>
    </source>
</evidence>
<reference evidence="1 2" key="1">
    <citation type="journal article" date="2014" name="BMC Genomics">
        <title>Genome sequencing of four Aureobasidium pullulans varieties: biotechnological potential, stress tolerance, and description of new species.</title>
        <authorList>
            <person name="Gostin Ar C."/>
            <person name="Ohm R.A."/>
            <person name="Kogej T."/>
            <person name="Sonjak S."/>
            <person name="Turk M."/>
            <person name="Zajc J."/>
            <person name="Zalar P."/>
            <person name="Grube M."/>
            <person name="Sun H."/>
            <person name="Han J."/>
            <person name="Sharma A."/>
            <person name="Chiniquy J."/>
            <person name="Ngan C.Y."/>
            <person name="Lipzen A."/>
            <person name="Barry K."/>
            <person name="Grigoriev I.V."/>
            <person name="Gunde-Cimerman N."/>
        </authorList>
    </citation>
    <scope>NUCLEOTIDE SEQUENCE [LARGE SCALE GENOMIC DNA]</scope>
    <source>
        <strain evidence="1 2">EXF-2481</strain>
    </source>
</reference>
<dbReference type="EMBL" id="KL584762">
    <property type="protein sequence ID" value="KEQ94253.1"/>
    <property type="molecule type" value="Genomic_DNA"/>
</dbReference>
<organism evidence="1 2">
    <name type="scientific">Aureobasidium subglaciale (strain EXF-2481)</name>
    <name type="common">Aureobasidium pullulans var. subglaciale</name>
    <dbReference type="NCBI Taxonomy" id="1043005"/>
    <lineage>
        <taxon>Eukaryota</taxon>
        <taxon>Fungi</taxon>
        <taxon>Dikarya</taxon>
        <taxon>Ascomycota</taxon>
        <taxon>Pezizomycotina</taxon>
        <taxon>Dothideomycetes</taxon>
        <taxon>Dothideomycetidae</taxon>
        <taxon>Dothideales</taxon>
        <taxon>Saccotheciaceae</taxon>
        <taxon>Aureobasidium</taxon>
    </lineage>
</organism>
<dbReference type="AlphaFoldDB" id="A0A074Y905"/>
<name>A0A074Y905_AURSE</name>
<protein>
    <submittedName>
        <fullName evidence="1">Uncharacterized protein</fullName>
    </submittedName>
</protein>
<dbReference type="InParanoid" id="A0A074Y905"/>
<dbReference type="OrthoDB" id="3940999at2759"/>
<dbReference type="RefSeq" id="XP_013342807.1">
    <property type="nucleotide sequence ID" value="XM_013487353.1"/>
</dbReference>
<gene>
    <name evidence="1" type="ORF">AUEXF2481DRAFT_30236</name>
</gene>
<dbReference type="HOGENOM" id="CLU_1749274_0_0_1"/>
<dbReference type="GeneID" id="25364136"/>
<proteinExistence type="predicted"/>
<keyword evidence="2" id="KW-1185">Reference proteome</keyword>
<accession>A0A074Y905</accession>
<evidence type="ECO:0000313" key="2">
    <source>
        <dbReference type="Proteomes" id="UP000030641"/>
    </source>
</evidence>
<sequence length="149" mass="17143">MYHILCEVYSEMVGRGIFSNDLQRDLNDCLLHSYKSRKDLRDGHDTHAGLFDAFIFYDEGSHHDEHLTSLFAALFIHHHPDYINEELPPGNLSELLPAVRSRARSYFCRTRHGKSLPCDPIAAGPGESHEYYVDGRKNEVTVKLEIEEE</sequence>
<dbReference type="Proteomes" id="UP000030641">
    <property type="component" value="Unassembled WGS sequence"/>
</dbReference>